<feature type="region of interest" description="Involved in Mg(2+) ion dislocation from EF-Tu" evidence="6">
    <location>
        <begin position="82"/>
        <end position="85"/>
    </location>
</feature>
<dbReference type="InterPro" id="IPR036402">
    <property type="entry name" value="EF-Ts_dimer_sf"/>
</dbReference>
<dbReference type="InterPro" id="IPR001816">
    <property type="entry name" value="Transl_elong_EFTs/EF1B"/>
</dbReference>
<dbReference type="GO" id="GO:0003746">
    <property type="term" value="F:translation elongation factor activity"/>
    <property type="evidence" value="ECO:0007669"/>
    <property type="project" value="UniProtKB-UniRule"/>
</dbReference>
<dbReference type="Gene3D" id="1.10.286.20">
    <property type="match status" value="1"/>
</dbReference>
<dbReference type="Gene3D" id="3.30.479.20">
    <property type="entry name" value="Elongation factor Ts, dimerisation domain"/>
    <property type="match status" value="2"/>
</dbReference>
<keyword evidence="4 6" id="KW-0251">Elongation factor</keyword>
<dbReference type="PANTHER" id="PTHR11741">
    <property type="entry name" value="ELONGATION FACTOR TS"/>
    <property type="match status" value="1"/>
</dbReference>
<organism evidence="8 9">
    <name type="scientific">Cardiobacterium valvarum</name>
    <dbReference type="NCBI Taxonomy" id="194702"/>
    <lineage>
        <taxon>Bacteria</taxon>
        <taxon>Pseudomonadati</taxon>
        <taxon>Pseudomonadota</taxon>
        <taxon>Gammaproteobacteria</taxon>
        <taxon>Cardiobacteriales</taxon>
        <taxon>Cardiobacteriaceae</taxon>
        <taxon>Cardiobacterium</taxon>
    </lineage>
</organism>
<proteinExistence type="inferred from homology"/>
<keyword evidence="3 6" id="KW-0963">Cytoplasm</keyword>
<dbReference type="InterPro" id="IPR018101">
    <property type="entry name" value="Transl_elong_Ts_CS"/>
</dbReference>
<dbReference type="EMBL" id="UFUW01000001">
    <property type="protein sequence ID" value="SUX19355.1"/>
    <property type="molecule type" value="Genomic_DNA"/>
</dbReference>
<dbReference type="RefSeq" id="WP_115610780.1">
    <property type="nucleotide sequence ID" value="NZ_JBHLZC010000001.1"/>
</dbReference>
<evidence type="ECO:0000256" key="2">
    <source>
        <dbReference type="ARBA" id="ARBA00016956"/>
    </source>
</evidence>
<evidence type="ECO:0000313" key="9">
    <source>
        <dbReference type="Proteomes" id="UP000254572"/>
    </source>
</evidence>
<dbReference type="CDD" id="cd14275">
    <property type="entry name" value="UBA_EF-Ts"/>
    <property type="match status" value="1"/>
</dbReference>
<dbReference type="SUPFAM" id="SSF46934">
    <property type="entry name" value="UBA-like"/>
    <property type="match status" value="1"/>
</dbReference>
<protein>
    <recommendedName>
        <fullName evidence="2 6">Elongation factor Ts</fullName>
        <shortName evidence="6">EF-Ts</shortName>
    </recommendedName>
</protein>
<evidence type="ECO:0000256" key="6">
    <source>
        <dbReference type="HAMAP-Rule" id="MF_00050"/>
    </source>
</evidence>
<comment type="similarity">
    <text evidence="1 6">Belongs to the EF-Ts family.</text>
</comment>
<comment type="function">
    <text evidence="6">Associates with the EF-Tu.GDP complex and induces the exchange of GDP to GTP. It remains bound to the aminoacyl-tRNA.EF-Tu.GTP complex up to the GTP hydrolysis stage on the ribosome.</text>
</comment>
<dbReference type="GO" id="GO:0005737">
    <property type="term" value="C:cytoplasm"/>
    <property type="evidence" value="ECO:0007669"/>
    <property type="project" value="UniProtKB-SubCell"/>
</dbReference>
<evidence type="ECO:0000256" key="4">
    <source>
        <dbReference type="ARBA" id="ARBA00022768"/>
    </source>
</evidence>
<dbReference type="SUPFAM" id="SSF54713">
    <property type="entry name" value="Elongation factor Ts (EF-Ts), dimerisation domain"/>
    <property type="match status" value="2"/>
</dbReference>
<dbReference type="OrthoDB" id="9808348at2"/>
<gene>
    <name evidence="6 8" type="primary">tsf</name>
    <name evidence="8" type="ORF">NCTC13294_00492</name>
</gene>
<dbReference type="InterPro" id="IPR009060">
    <property type="entry name" value="UBA-like_sf"/>
</dbReference>
<dbReference type="PANTHER" id="PTHR11741:SF0">
    <property type="entry name" value="ELONGATION FACTOR TS, MITOCHONDRIAL"/>
    <property type="match status" value="1"/>
</dbReference>
<dbReference type="InterPro" id="IPR014039">
    <property type="entry name" value="Transl_elong_EFTs/EF1B_dimer"/>
</dbReference>
<keyword evidence="9" id="KW-1185">Reference proteome</keyword>
<name>A0A381E0I8_9GAMM</name>
<comment type="subcellular location">
    <subcellularLocation>
        <location evidence="6">Cytoplasm</location>
    </subcellularLocation>
</comment>
<dbReference type="HAMAP" id="MF_00050">
    <property type="entry name" value="EF_Ts"/>
    <property type="match status" value="1"/>
</dbReference>
<dbReference type="Gene3D" id="1.10.8.10">
    <property type="entry name" value="DNA helicase RuvA subunit, C-terminal domain"/>
    <property type="match status" value="1"/>
</dbReference>
<evidence type="ECO:0000256" key="3">
    <source>
        <dbReference type="ARBA" id="ARBA00022490"/>
    </source>
</evidence>
<dbReference type="FunFam" id="1.10.8.10:FF:000001">
    <property type="entry name" value="Elongation factor Ts"/>
    <property type="match status" value="1"/>
</dbReference>
<evidence type="ECO:0000256" key="1">
    <source>
        <dbReference type="ARBA" id="ARBA00005532"/>
    </source>
</evidence>
<feature type="domain" description="Translation elongation factor EFTs/EF1B dimerisation" evidence="7">
    <location>
        <begin position="74"/>
        <end position="274"/>
    </location>
</feature>
<dbReference type="FunFam" id="1.10.286.20:FF:000001">
    <property type="entry name" value="Elongation factor Ts"/>
    <property type="match status" value="1"/>
</dbReference>
<dbReference type="Pfam" id="PF00889">
    <property type="entry name" value="EF_TS"/>
    <property type="match status" value="1"/>
</dbReference>
<sequence length="294" mass="31788">MSEISAKLVKELRERTGAGMMECKKALVEMKGDIEAAIEHMRKTGLAKADKKAGRVAAEGVLVVSASDDNKHVTILEANCETDFVAMGDEFRSFAERLADIARSQNLAGVDALNAAEFAPGVTADERRRELVAKIGENMNIRRFETYNAGNGVVGSYLHGKKIGVLVEISTGDLELAKDIAMHIAASNPLALDAASLSPEFIAKEREIAQAKAEQSGKPANIIEKMVEGAMKKLFSEVTLKGQSFVKNGDITVEQLLKEKGAEVVRFTRYELGEGIEKEESDFVAEVMAQAKGV</sequence>
<evidence type="ECO:0000313" key="8">
    <source>
        <dbReference type="EMBL" id="SUX19355.1"/>
    </source>
</evidence>
<evidence type="ECO:0000259" key="7">
    <source>
        <dbReference type="Pfam" id="PF00889"/>
    </source>
</evidence>
<dbReference type="NCBIfam" id="TIGR00116">
    <property type="entry name" value="tsf"/>
    <property type="match status" value="1"/>
</dbReference>
<dbReference type="Proteomes" id="UP000254572">
    <property type="component" value="Unassembled WGS sequence"/>
</dbReference>
<dbReference type="PROSITE" id="PS01126">
    <property type="entry name" value="EF_TS_1"/>
    <property type="match status" value="1"/>
</dbReference>
<keyword evidence="5 6" id="KW-0648">Protein biosynthesis</keyword>
<accession>A0A381E0I8</accession>
<dbReference type="AlphaFoldDB" id="A0A381E0I8"/>
<reference evidence="8 9" key="1">
    <citation type="submission" date="2018-06" db="EMBL/GenBank/DDBJ databases">
        <authorList>
            <consortium name="Pathogen Informatics"/>
            <person name="Doyle S."/>
        </authorList>
    </citation>
    <scope>NUCLEOTIDE SEQUENCE [LARGE SCALE GENOMIC DNA]</scope>
    <source>
        <strain evidence="8 9">NCTC13294</strain>
    </source>
</reference>
<evidence type="ECO:0000256" key="5">
    <source>
        <dbReference type="ARBA" id="ARBA00022917"/>
    </source>
</evidence>